<accession>A0A1S8X7C1</accession>
<name>A0A1S8X7C1_OPIVI</name>
<protein>
    <recommendedName>
        <fullName evidence="3">Bestrophin homolog</fullName>
    </recommendedName>
</protein>
<reference evidence="1 2" key="1">
    <citation type="submission" date="2015-03" db="EMBL/GenBank/DDBJ databases">
        <title>Draft genome of the nematode, Opisthorchis viverrini.</title>
        <authorList>
            <person name="Mitreva M."/>
        </authorList>
    </citation>
    <scope>NUCLEOTIDE SEQUENCE [LARGE SCALE GENOMIC DNA]</scope>
    <source>
        <strain evidence="1">Khon Kaen</strain>
    </source>
</reference>
<evidence type="ECO:0000313" key="1">
    <source>
        <dbReference type="EMBL" id="OON22566.1"/>
    </source>
</evidence>
<organism evidence="1 2">
    <name type="scientific">Opisthorchis viverrini</name>
    <name type="common">Southeast Asian liver fluke</name>
    <dbReference type="NCBI Taxonomy" id="6198"/>
    <lineage>
        <taxon>Eukaryota</taxon>
        <taxon>Metazoa</taxon>
        <taxon>Spiralia</taxon>
        <taxon>Lophotrochozoa</taxon>
        <taxon>Platyhelminthes</taxon>
        <taxon>Trematoda</taxon>
        <taxon>Digenea</taxon>
        <taxon>Opisthorchiida</taxon>
        <taxon>Opisthorchiata</taxon>
        <taxon>Opisthorchiidae</taxon>
        <taxon>Opisthorchis</taxon>
    </lineage>
</organism>
<evidence type="ECO:0000313" key="2">
    <source>
        <dbReference type="Proteomes" id="UP000243686"/>
    </source>
</evidence>
<gene>
    <name evidence="1" type="ORF">X801_01533</name>
</gene>
<proteinExistence type="predicted"/>
<dbReference type="AlphaFoldDB" id="A0A1S8X7C1"/>
<dbReference type="EMBL" id="KV891737">
    <property type="protein sequence ID" value="OON22566.1"/>
    <property type="molecule type" value="Genomic_DNA"/>
</dbReference>
<evidence type="ECO:0008006" key="3">
    <source>
        <dbReference type="Google" id="ProtNLM"/>
    </source>
</evidence>
<keyword evidence="2" id="KW-1185">Reference proteome</keyword>
<sequence length="71" mass="8554">MVCKQTFGILITENEIAAFQNIASDFYRRNKTKYVPEYWIPIQWAQRLTLKSLQKGYIFELKRANEILKPW</sequence>
<dbReference type="Proteomes" id="UP000243686">
    <property type="component" value="Unassembled WGS sequence"/>
</dbReference>